<dbReference type="Gene3D" id="3.60.10.10">
    <property type="entry name" value="Endonuclease/exonuclease/phosphatase"/>
    <property type="match status" value="1"/>
</dbReference>
<evidence type="ECO:0008006" key="3">
    <source>
        <dbReference type="Google" id="ProtNLM"/>
    </source>
</evidence>
<name>A0A8B6EKB9_MYTGA</name>
<gene>
    <name evidence="1" type="ORF">MGAL_10B023266</name>
</gene>
<protein>
    <recommendedName>
        <fullName evidence="3">Endonuclease/exonuclease/phosphatase domain-containing protein</fullName>
    </recommendedName>
</protein>
<organism evidence="1 2">
    <name type="scientific">Mytilus galloprovincialis</name>
    <name type="common">Mediterranean mussel</name>
    <dbReference type="NCBI Taxonomy" id="29158"/>
    <lineage>
        <taxon>Eukaryota</taxon>
        <taxon>Metazoa</taxon>
        <taxon>Spiralia</taxon>
        <taxon>Lophotrochozoa</taxon>
        <taxon>Mollusca</taxon>
        <taxon>Bivalvia</taxon>
        <taxon>Autobranchia</taxon>
        <taxon>Pteriomorphia</taxon>
        <taxon>Mytilida</taxon>
        <taxon>Mytiloidea</taxon>
        <taxon>Mytilidae</taxon>
        <taxon>Mytilinae</taxon>
        <taxon>Mytilus</taxon>
    </lineage>
</organism>
<dbReference type="InterPro" id="IPR036691">
    <property type="entry name" value="Endo/exonu/phosph_ase_sf"/>
</dbReference>
<dbReference type="AlphaFoldDB" id="A0A8B6EKB9"/>
<dbReference type="SUPFAM" id="SSF56219">
    <property type="entry name" value="DNase I-like"/>
    <property type="match status" value="1"/>
</dbReference>
<evidence type="ECO:0000313" key="1">
    <source>
        <dbReference type="EMBL" id="VDI36139.1"/>
    </source>
</evidence>
<accession>A0A8B6EKB9</accession>
<evidence type="ECO:0000313" key="2">
    <source>
        <dbReference type="Proteomes" id="UP000596742"/>
    </source>
</evidence>
<comment type="caution">
    <text evidence="1">The sequence shown here is derived from an EMBL/GenBank/DDBJ whole genome shotgun (WGS) entry which is preliminary data.</text>
</comment>
<proteinExistence type="predicted"/>
<dbReference type="Proteomes" id="UP000596742">
    <property type="component" value="Unassembled WGS sequence"/>
</dbReference>
<sequence>MSNLSLQHLENQFLTLRQQSQNLVNLQDTAHMNQQGPVHTIHSQHVVQPSPTSVQNHWIQPPVLSLFQQSVPAPPPYMFRQPGRTQLAPSQNIIPNSHMQAQHSQMIYPRAAVATQLSPFDSNNSIAVTPSTHLHSQIHHMSSTQGQVQINTSSNKIVPELITKSYVSNDMSNSSIGDSKNSFAVNPSTHLHSQIHHMPPLLKERQYKDTQDELFKNFCKDNQIVLPSNYPIDHTYHQGDSKSQIDYILTKPRENDDESTEYMQVKILREGHNTSDHYPVSAEFYVRLQTTQKQQSGDIVTKINWEKVDKTSYEQNLKEELKDRKYLNMRTP</sequence>
<keyword evidence="2" id="KW-1185">Reference proteome</keyword>
<dbReference type="EMBL" id="UYJE01005308">
    <property type="protein sequence ID" value="VDI36139.1"/>
    <property type="molecule type" value="Genomic_DNA"/>
</dbReference>
<reference evidence="1" key="1">
    <citation type="submission" date="2018-11" db="EMBL/GenBank/DDBJ databases">
        <authorList>
            <person name="Alioto T."/>
            <person name="Alioto T."/>
        </authorList>
    </citation>
    <scope>NUCLEOTIDE SEQUENCE</scope>
</reference>